<keyword evidence="6" id="KW-1185">Reference proteome</keyword>
<sequence length="208" mass="23493">MRISPSLASADLLHMAEEIEFADRYFNEIHLDIEDGVVVSGITFGTKMCLRICEYSHSSVKSIHLEVLNPMDYLTEIQSCQPTIVFIQLSHLKHPDRVVNAFKKAGLRVGISLNAVDRTSEHLAELLNLTDYFLIATAFPEDPKQKYQKVMEEFALQLAENHEREIWIDGGATAEIIHRLSHSPIAAVVAGRAVFEDKDQAVRQFCLE</sequence>
<evidence type="ECO:0000313" key="3">
    <source>
        <dbReference type="EMBL" id="MSA87855.1"/>
    </source>
</evidence>
<dbReference type="Proteomes" id="UP000433575">
    <property type="component" value="Unassembled WGS sequence"/>
</dbReference>
<dbReference type="GO" id="GO:0046872">
    <property type="term" value="F:metal ion binding"/>
    <property type="evidence" value="ECO:0007669"/>
    <property type="project" value="UniProtKB-KW"/>
</dbReference>
<proteinExistence type="predicted"/>
<gene>
    <name evidence="4" type="ORF">GKD88_00715</name>
    <name evidence="3" type="ORF">GKE08_00710</name>
</gene>
<dbReference type="AlphaFoldDB" id="A0A6N7S2J2"/>
<evidence type="ECO:0000313" key="6">
    <source>
        <dbReference type="Proteomes" id="UP000480929"/>
    </source>
</evidence>
<dbReference type="OrthoDB" id="1645589at2"/>
<keyword evidence="2" id="KW-0413">Isomerase</keyword>
<dbReference type="PANTHER" id="PTHR11749">
    <property type="entry name" value="RIBULOSE-5-PHOSPHATE-3-EPIMERASE"/>
    <property type="match status" value="1"/>
</dbReference>
<evidence type="ECO:0000256" key="1">
    <source>
        <dbReference type="ARBA" id="ARBA00022723"/>
    </source>
</evidence>
<name>A0A6N7S2J2_9FIRM</name>
<comment type="caution">
    <text evidence="3">The sequence shown here is derived from an EMBL/GenBank/DDBJ whole genome shotgun (WGS) entry which is preliminary data.</text>
</comment>
<dbReference type="Proteomes" id="UP000480929">
    <property type="component" value="Unassembled WGS sequence"/>
</dbReference>
<dbReference type="RefSeq" id="WP_154237536.1">
    <property type="nucleotide sequence ID" value="NZ_CALJPI010000203.1"/>
</dbReference>
<evidence type="ECO:0000256" key="2">
    <source>
        <dbReference type="ARBA" id="ARBA00023235"/>
    </source>
</evidence>
<dbReference type="Gene3D" id="3.20.20.70">
    <property type="entry name" value="Aldolase class I"/>
    <property type="match status" value="1"/>
</dbReference>
<dbReference type="Pfam" id="PF00834">
    <property type="entry name" value="Ribul_P_3_epim"/>
    <property type="match status" value="1"/>
</dbReference>
<evidence type="ECO:0008006" key="7">
    <source>
        <dbReference type="Google" id="ProtNLM"/>
    </source>
</evidence>
<dbReference type="EMBL" id="WKPI01000001">
    <property type="protein sequence ID" value="MSC31650.1"/>
    <property type="molecule type" value="Genomic_DNA"/>
</dbReference>
<dbReference type="GO" id="GO:0016857">
    <property type="term" value="F:racemase and epimerase activity, acting on carbohydrates and derivatives"/>
    <property type="evidence" value="ECO:0007669"/>
    <property type="project" value="InterPro"/>
</dbReference>
<evidence type="ECO:0000313" key="4">
    <source>
        <dbReference type="EMBL" id="MSC31650.1"/>
    </source>
</evidence>
<dbReference type="GO" id="GO:0005975">
    <property type="term" value="P:carbohydrate metabolic process"/>
    <property type="evidence" value="ECO:0007669"/>
    <property type="project" value="InterPro"/>
</dbReference>
<dbReference type="InterPro" id="IPR011060">
    <property type="entry name" value="RibuloseP-bd_barrel"/>
</dbReference>
<dbReference type="EMBL" id="WKPJ01000001">
    <property type="protein sequence ID" value="MSA87855.1"/>
    <property type="molecule type" value="Genomic_DNA"/>
</dbReference>
<reference evidence="5 6" key="1">
    <citation type="journal article" date="2019" name="Nat. Med.">
        <title>A library of human gut bacterial isolates paired with longitudinal multiomics data enables mechanistic microbiome research.</title>
        <authorList>
            <person name="Poyet M."/>
            <person name="Groussin M."/>
            <person name="Gibbons S.M."/>
            <person name="Avila-Pacheco J."/>
            <person name="Jiang X."/>
            <person name="Kearney S.M."/>
            <person name="Perrotta A.R."/>
            <person name="Berdy B."/>
            <person name="Zhao S."/>
            <person name="Lieberman T.D."/>
            <person name="Swanson P.K."/>
            <person name="Smith M."/>
            <person name="Roesemann S."/>
            <person name="Alexander J.E."/>
            <person name="Rich S.A."/>
            <person name="Livny J."/>
            <person name="Vlamakis H."/>
            <person name="Clish C."/>
            <person name="Bullock K."/>
            <person name="Deik A."/>
            <person name="Scott J."/>
            <person name="Pierce K.A."/>
            <person name="Xavier R.J."/>
            <person name="Alm E.J."/>
        </authorList>
    </citation>
    <scope>NUCLEOTIDE SEQUENCE [LARGE SCALE GENOMIC DNA]</scope>
    <source>
        <strain evidence="3 5">BIOML-A4</strain>
        <strain evidence="4 6">BIOML-A5</strain>
    </source>
</reference>
<accession>A0A6N7S2J2</accession>
<evidence type="ECO:0000313" key="5">
    <source>
        <dbReference type="Proteomes" id="UP000433575"/>
    </source>
</evidence>
<protein>
    <recommendedName>
        <fullName evidence="7">Ribulose-phosphate 3-epimerase</fullName>
    </recommendedName>
</protein>
<dbReference type="SUPFAM" id="SSF51366">
    <property type="entry name" value="Ribulose-phoshate binding barrel"/>
    <property type="match status" value="1"/>
</dbReference>
<dbReference type="InterPro" id="IPR013785">
    <property type="entry name" value="Aldolase_TIM"/>
</dbReference>
<dbReference type="InterPro" id="IPR000056">
    <property type="entry name" value="Ribul_P_3_epim-like"/>
</dbReference>
<organism evidence="3 5">
    <name type="scientific">Holdemania massiliensis</name>
    <dbReference type="NCBI Taxonomy" id="1468449"/>
    <lineage>
        <taxon>Bacteria</taxon>
        <taxon>Bacillati</taxon>
        <taxon>Bacillota</taxon>
        <taxon>Erysipelotrichia</taxon>
        <taxon>Erysipelotrichales</taxon>
        <taxon>Erysipelotrichaceae</taxon>
        <taxon>Holdemania</taxon>
    </lineage>
</organism>
<keyword evidence="1" id="KW-0479">Metal-binding</keyword>